<protein>
    <submittedName>
        <fullName evidence="6">Tyrosine-type recombinase/integrase</fullName>
    </submittedName>
</protein>
<keyword evidence="4" id="KW-0233">DNA recombination</keyword>
<evidence type="ECO:0000256" key="1">
    <source>
        <dbReference type="ARBA" id="ARBA00008857"/>
    </source>
</evidence>
<keyword evidence="3" id="KW-0238">DNA-binding</keyword>
<dbReference type="InterPro" id="IPR002104">
    <property type="entry name" value="Integrase_catalytic"/>
</dbReference>
<evidence type="ECO:0000259" key="5">
    <source>
        <dbReference type="PROSITE" id="PS51898"/>
    </source>
</evidence>
<dbReference type="EMBL" id="BAABBF010000006">
    <property type="protein sequence ID" value="GAA3717811.1"/>
    <property type="molecule type" value="Genomic_DNA"/>
</dbReference>
<evidence type="ECO:0000256" key="2">
    <source>
        <dbReference type="ARBA" id="ARBA00022908"/>
    </source>
</evidence>
<dbReference type="RefSeq" id="WP_344693999.1">
    <property type="nucleotide sequence ID" value="NZ_BAABBF010000006.1"/>
</dbReference>
<dbReference type="Gene3D" id="1.10.443.10">
    <property type="entry name" value="Intergrase catalytic core"/>
    <property type="match status" value="1"/>
</dbReference>
<evidence type="ECO:0000313" key="7">
    <source>
        <dbReference type="Proteomes" id="UP001500523"/>
    </source>
</evidence>
<dbReference type="InterPro" id="IPR013762">
    <property type="entry name" value="Integrase-like_cat_sf"/>
</dbReference>
<dbReference type="PROSITE" id="PS51898">
    <property type="entry name" value="TYR_RECOMBINASE"/>
    <property type="match status" value="1"/>
</dbReference>
<dbReference type="PANTHER" id="PTHR30349">
    <property type="entry name" value="PHAGE INTEGRASE-RELATED"/>
    <property type="match status" value="1"/>
</dbReference>
<dbReference type="Proteomes" id="UP001500523">
    <property type="component" value="Unassembled WGS sequence"/>
</dbReference>
<keyword evidence="2" id="KW-0229">DNA integration</keyword>
<evidence type="ECO:0000313" key="6">
    <source>
        <dbReference type="EMBL" id="GAA3717811.1"/>
    </source>
</evidence>
<gene>
    <name evidence="6" type="ORF">GCM10022268_27810</name>
</gene>
<dbReference type="Pfam" id="PF00589">
    <property type="entry name" value="Phage_integrase"/>
    <property type="match status" value="1"/>
</dbReference>
<organism evidence="6 7">
    <name type="scientific">Sphingomonas cynarae</name>
    <dbReference type="NCBI Taxonomy" id="930197"/>
    <lineage>
        <taxon>Bacteria</taxon>
        <taxon>Pseudomonadati</taxon>
        <taxon>Pseudomonadota</taxon>
        <taxon>Alphaproteobacteria</taxon>
        <taxon>Sphingomonadales</taxon>
        <taxon>Sphingomonadaceae</taxon>
        <taxon>Sphingomonas</taxon>
    </lineage>
</organism>
<keyword evidence="7" id="KW-1185">Reference proteome</keyword>
<comment type="caution">
    <text evidence="6">The sequence shown here is derived from an EMBL/GenBank/DDBJ whole genome shotgun (WGS) entry which is preliminary data.</text>
</comment>
<name>A0ABP7EDW2_9SPHN</name>
<evidence type="ECO:0000256" key="3">
    <source>
        <dbReference type="ARBA" id="ARBA00023125"/>
    </source>
</evidence>
<proteinExistence type="inferred from homology"/>
<dbReference type="PANTHER" id="PTHR30349:SF41">
    <property type="entry name" value="INTEGRASE_RECOMBINASE PROTEIN MJ0367-RELATED"/>
    <property type="match status" value="1"/>
</dbReference>
<reference evidence="7" key="1">
    <citation type="journal article" date="2019" name="Int. J. Syst. Evol. Microbiol.">
        <title>The Global Catalogue of Microorganisms (GCM) 10K type strain sequencing project: providing services to taxonomists for standard genome sequencing and annotation.</title>
        <authorList>
            <consortium name="The Broad Institute Genomics Platform"/>
            <consortium name="The Broad Institute Genome Sequencing Center for Infectious Disease"/>
            <person name="Wu L."/>
            <person name="Ma J."/>
        </authorList>
    </citation>
    <scope>NUCLEOTIDE SEQUENCE [LARGE SCALE GENOMIC DNA]</scope>
    <source>
        <strain evidence="7">JCM 17498</strain>
    </source>
</reference>
<sequence length="210" mass="24262">MGHSTMDPAFHELRPWNEGRLVGAKRALKQQQVWAIRFWLDQHRRLRDRALFDLAIDSKLRGCDVVKVRIGDLVSGGRVRDRAIIMQQKTKRPVQFELMDTARKTIRAWLERRGGTLNDFVFPSRNDYMAHMSTRQYARLVREWVIGIGLPPQDYGTHSLRRTKASIIYKATGNLRAVQILLGHAKIDSTVRYLGVDVEDALELAERTEV</sequence>
<dbReference type="InterPro" id="IPR011010">
    <property type="entry name" value="DNA_brk_join_enz"/>
</dbReference>
<comment type="similarity">
    <text evidence="1">Belongs to the 'phage' integrase family.</text>
</comment>
<evidence type="ECO:0000256" key="4">
    <source>
        <dbReference type="ARBA" id="ARBA00023172"/>
    </source>
</evidence>
<dbReference type="SUPFAM" id="SSF56349">
    <property type="entry name" value="DNA breaking-rejoining enzymes"/>
    <property type="match status" value="1"/>
</dbReference>
<feature type="domain" description="Tyr recombinase" evidence="5">
    <location>
        <begin position="23"/>
        <end position="206"/>
    </location>
</feature>
<dbReference type="InterPro" id="IPR050090">
    <property type="entry name" value="Tyrosine_recombinase_XerCD"/>
</dbReference>
<accession>A0ABP7EDW2</accession>